<evidence type="ECO:0000259" key="2">
    <source>
        <dbReference type="Pfam" id="PF16220"/>
    </source>
</evidence>
<dbReference type="AlphaFoldDB" id="A0A1B2LXU0"/>
<feature type="domain" description="FecR protein" evidence="1">
    <location>
        <begin position="118"/>
        <end position="204"/>
    </location>
</feature>
<proteinExistence type="predicted"/>
<feature type="domain" description="FecR N-terminal" evidence="2">
    <location>
        <begin position="17"/>
        <end position="58"/>
    </location>
</feature>
<accession>A0A1B2LXU0</accession>
<name>A0A1B2LXU0_9GAMM</name>
<reference evidence="3 4" key="1">
    <citation type="submission" date="2016-08" db="EMBL/GenBank/DDBJ databases">
        <authorList>
            <person name="Seilhamer J.J."/>
        </authorList>
    </citation>
    <scope>NUCLEOTIDE SEQUENCE [LARGE SCALE GENOMIC DNA]</scope>
    <source>
        <strain evidence="3 4">BRTC-1</strain>
    </source>
</reference>
<dbReference type="Proteomes" id="UP000093391">
    <property type="component" value="Chromosome"/>
</dbReference>
<dbReference type="InterPro" id="IPR012373">
    <property type="entry name" value="Ferrdict_sens_TM"/>
</dbReference>
<dbReference type="GO" id="GO:0016989">
    <property type="term" value="F:sigma factor antagonist activity"/>
    <property type="evidence" value="ECO:0007669"/>
    <property type="project" value="TreeGrafter"/>
</dbReference>
<dbReference type="PANTHER" id="PTHR30273:SF2">
    <property type="entry name" value="PROTEIN FECR"/>
    <property type="match status" value="1"/>
</dbReference>
<dbReference type="InterPro" id="IPR006860">
    <property type="entry name" value="FecR"/>
</dbReference>
<dbReference type="KEGG" id="ala:BFG52_04825"/>
<evidence type="ECO:0000259" key="1">
    <source>
        <dbReference type="Pfam" id="PF04773"/>
    </source>
</evidence>
<organism evidence="3 4">
    <name type="scientific">Acinetobacter larvae</name>
    <dbReference type="NCBI Taxonomy" id="1789224"/>
    <lineage>
        <taxon>Bacteria</taxon>
        <taxon>Pseudomonadati</taxon>
        <taxon>Pseudomonadota</taxon>
        <taxon>Gammaproteobacteria</taxon>
        <taxon>Moraxellales</taxon>
        <taxon>Moraxellaceae</taxon>
        <taxon>Acinetobacter</taxon>
    </lineage>
</organism>
<dbReference type="Pfam" id="PF04773">
    <property type="entry name" value="FecR"/>
    <property type="match status" value="1"/>
</dbReference>
<dbReference type="Pfam" id="PF16220">
    <property type="entry name" value="DUF4880"/>
    <property type="match status" value="1"/>
</dbReference>
<dbReference type="EMBL" id="CP016895">
    <property type="protein sequence ID" value="AOA57745.1"/>
    <property type="molecule type" value="Genomic_DNA"/>
</dbReference>
<keyword evidence="4" id="KW-1185">Reference proteome</keyword>
<protein>
    <recommendedName>
        <fullName evidence="5">FecR protein domain-containing protein</fullName>
    </recommendedName>
</protein>
<dbReference type="RefSeq" id="WP_067553203.1">
    <property type="nucleotide sequence ID" value="NZ_CP016895.1"/>
</dbReference>
<dbReference type="STRING" id="1789224.BFG52_04825"/>
<dbReference type="PIRSF" id="PIRSF018266">
    <property type="entry name" value="FecR"/>
    <property type="match status" value="1"/>
</dbReference>
<evidence type="ECO:0000313" key="3">
    <source>
        <dbReference type="EMBL" id="AOA57745.1"/>
    </source>
</evidence>
<dbReference type="OrthoDB" id="1099576at2"/>
<evidence type="ECO:0008006" key="5">
    <source>
        <dbReference type="Google" id="ProtNLM"/>
    </source>
</evidence>
<evidence type="ECO:0000313" key="4">
    <source>
        <dbReference type="Proteomes" id="UP000093391"/>
    </source>
</evidence>
<sequence length="325" mass="37209">MALQQDFDATEKQQIMQQAALWLVKMSSDDRTDADQEAFEQWLQQNPKHLKQLQALEKTLGNFYQLKQQNTPQAISNTLEQSFLWNGRSALLILFSTLMILAMSWKVLPTQQWFADTKTTYDQWQEQLLSDHSEIKISGTTAYDIRFNQQQRLIDLYRGNILVDVAKDAQRPFIVKTKNAKITALGTRFIIHHYDDVTILTMLESKTKVELLGENRDKHPAITVAAGQQLILNKQGVIAQTNVPTTLFEEAWQQHMLVVQDMPLSHVLGILKTYSSMGITFEAESLQDVKVSATLPLNDDGIDLLSKSFNLKVEKSLWGKWKITK</sequence>
<dbReference type="PANTHER" id="PTHR30273">
    <property type="entry name" value="PERIPLASMIC SIGNAL SENSOR AND SIGMA FACTOR ACTIVATOR FECR-RELATED"/>
    <property type="match status" value="1"/>
</dbReference>
<dbReference type="Gene3D" id="2.60.120.1440">
    <property type="match status" value="1"/>
</dbReference>
<gene>
    <name evidence="3" type="ORF">BFG52_04825</name>
</gene>
<dbReference type="InterPro" id="IPR032623">
    <property type="entry name" value="FecR_N"/>
</dbReference>